<dbReference type="EMBL" id="LUCH01004536">
    <property type="protein sequence ID" value="KAF5398899.1"/>
    <property type="molecule type" value="Genomic_DNA"/>
</dbReference>
<protein>
    <submittedName>
        <fullName evidence="2">Uncharacterized protein</fullName>
    </submittedName>
</protein>
<keyword evidence="1" id="KW-0732">Signal</keyword>
<organism evidence="2 3">
    <name type="scientific">Paragonimus heterotremus</name>
    <dbReference type="NCBI Taxonomy" id="100268"/>
    <lineage>
        <taxon>Eukaryota</taxon>
        <taxon>Metazoa</taxon>
        <taxon>Spiralia</taxon>
        <taxon>Lophotrochozoa</taxon>
        <taxon>Platyhelminthes</taxon>
        <taxon>Trematoda</taxon>
        <taxon>Digenea</taxon>
        <taxon>Plagiorchiida</taxon>
        <taxon>Troglotremata</taxon>
        <taxon>Troglotrematidae</taxon>
        <taxon>Paragonimus</taxon>
    </lineage>
</organism>
<evidence type="ECO:0000313" key="2">
    <source>
        <dbReference type="EMBL" id="KAF5398899.1"/>
    </source>
</evidence>
<reference evidence="2" key="1">
    <citation type="submission" date="2019-05" db="EMBL/GenBank/DDBJ databases">
        <title>Annotation for the trematode Paragonimus heterotremus.</title>
        <authorList>
            <person name="Choi Y.-J."/>
        </authorList>
    </citation>
    <scope>NUCLEOTIDE SEQUENCE</scope>
    <source>
        <strain evidence="2">LC</strain>
    </source>
</reference>
<accession>A0A8J4T6W0</accession>
<name>A0A8J4T6W0_9TREM</name>
<evidence type="ECO:0000313" key="3">
    <source>
        <dbReference type="Proteomes" id="UP000748531"/>
    </source>
</evidence>
<keyword evidence="3" id="KW-1185">Reference proteome</keyword>
<gene>
    <name evidence="2" type="ORF">PHET_07300</name>
</gene>
<dbReference type="AlphaFoldDB" id="A0A8J4T6W0"/>
<proteinExistence type="predicted"/>
<dbReference type="Proteomes" id="UP000748531">
    <property type="component" value="Unassembled WGS sequence"/>
</dbReference>
<feature type="signal peptide" evidence="1">
    <location>
        <begin position="1"/>
        <end position="18"/>
    </location>
</feature>
<sequence length="69" mass="8148">MISFFPIVVCLLLTTSHAELEYDGPASSDFYFAADRHRNYRQQPRLNAIIKNNCGFHYHQRRCFMDSSF</sequence>
<comment type="caution">
    <text evidence="2">The sequence shown here is derived from an EMBL/GenBank/DDBJ whole genome shotgun (WGS) entry which is preliminary data.</text>
</comment>
<feature type="chain" id="PRO_5035166871" evidence="1">
    <location>
        <begin position="19"/>
        <end position="69"/>
    </location>
</feature>
<evidence type="ECO:0000256" key="1">
    <source>
        <dbReference type="SAM" id="SignalP"/>
    </source>
</evidence>